<dbReference type="AlphaFoldDB" id="A0A1G1YJT0"/>
<dbReference type="Proteomes" id="UP000177310">
    <property type="component" value="Unassembled WGS sequence"/>
</dbReference>
<evidence type="ECO:0000313" key="8">
    <source>
        <dbReference type="Proteomes" id="UP000177310"/>
    </source>
</evidence>
<reference evidence="7 8" key="1">
    <citation type="journal article" date="2016" name="Nat. Commun.">
        <title>Thousands of microbial genomes shed light on interconnected biogeochemical processes in an aquifer system.</title>
        <authorList>
            <person name="Anantharaman K."/>
            <person name="Brown C.T."/>
            <person name="Hug L.A."/>
            <person name="Sharon I."/>
            <person name="Castelle C.J."/>
            <person name="Probst A.J."/>
            <person name="Thomas B.C."/>
            <person name="Singh A."/>
            <person name="Wilkins M.J."/>
            <person name="Karaoz U."/>
            <person name="Brodie E.L."/>
            <person name="Williams K.H."/>
            <person name="Hubbard S.S."/>
            <person name="Banfield J.F."/>
        </authorList>
    </citation>
    <scope>NUCLEOTIDE SEQUENCE [LARGE SCALE GENOMIC DNA]</scope>
</reference>
<dbReference type="Pfam" id="PF18884">
    <property type="entry name" value="TSP3_bac"/>
    <property type="match status" value="3"/>
</dbReference>
<keyword evidence="2" id="KW-0964">Secreted</keyword>
<keyword evidence="6" id="KW-0472">Membrane</keyword>
<feature type="transmembrane region" description="Helical" evidence="6">
    <location>
        <begin position="122"/>
        <end position="144"/>
    </location>
</feature>
<accession>A0A1G1YJT0</accession>
<dbReference type="InterPro" id="IPR053180">
    <property type="entry name" value="Ca-binding_acidic-repeat"/>
</dbReference>
<proteinExistence type="predicted"/>
<dbReference type="Gene3D" id="3.90.182.10">
    <property type="entry name" value="Toxin - Anthrax Protective Antigen,domain 1"/>
    <property type="match status" value="1"/>
</dbReference>
<comment type="subcellular location">
    <subcellularLocation>
        <location evidence="1">Secreted</location>
    </subcellularLocation>
</comment>
<feature type="compositionally biased region" description="Low complexity" evidence="5">
    <location>
        <begin position="96"/>
        <end position="106"/>
    </location>
</feature>
<keyword evidence="6" id="KW-0812">Transmembrane</keyword>
<gene>
    <name evidence="7" type="ORF">A3J59_04355</name>
</gene>
<evidence type="ECO:0000256" key="6">
    <source>
        <dbReference type="SAM" id="Phobius"/>
    </source>
</evidence>
<dbReference type="PANTHER" id="PTHR37467:SF1">
    <property type="entry name" value="EXPORTED CALCIUM-BINDING GLYCOPROTEIN"/>
    <property type="match status" value="1"/>
</dbReference>
<dbReference type="EMBL" id="MHIL01000001">
    <property type="protein sequence ID" value="OGY52541.1"/>
    <property type="molecule type" value="Genomic_DNA"/>
</dbReference>
<dbReference type="STRING" id="1797542.A3J59_04355"/>
<keyword evidence="6" id="KW-1133">Transmembrane helix</keyword>
<comment type="caution">
    <text evidence="7">The sequence shown here is derived from an EMBL/GenBank/DDBJ whole genome shotgun (WGS) entry which is preliminary data.</text>
</comment>
<feature type="region of interest" description="Disordered" evidence="5">
    <location>
        <begin position="1"/>
        <end position="112"/>
    </location>
</feature>
<evidence type="ECO:0000256" key="3">
    <source>
        <dbReference type="ARBA" id="ARBA00022729"/>
    </source>
</evidence>
<evidence type="ECO:0000256" key="5">
    <source>
        <dbReference type="SAM" id="MobiDB-lite"/>
    </source>
</evidence>
<evidence type="ECO:0000256" key="1">
    <source>
        <dbReference type="ARBA" id="ARBA00004613"/>
    </source>
</evidence>
<sequence length="275" mass="28649">MFDNPAPQSPAQNTPAAGAPPVNLPLERPAAGRPEPEDILASFDEAQPKSAAASRRPSLGSSPPISPVQGAPSEAEGARRGLAGNGPAPLPPRAPAVPLRAAAAPREPSEAREPFFKRNQRVIVLVAIVLVGGGVLAAGGWYGYRIFFVANRPQPALNQNAPAQPAANVANTNQALSNQNTNAGTNQSVNATPVVAPAAPADTDRDGVTDEEEALYGTDPAKVDTDDDTLTDRDEVKVFKTDPTNPDTDADGFTDGEEVRSGYDPKGEGRLLRIE</sequence>
<feature type="compositionally biased region" description="Basic and acidic residues" evidence="5">
    <location>
        <begin position="230"/>
        <end position="240"/>
    </location>
</feature>
<protein>
    <submittedName>
        <fullName evidence="7">Uncharacterized protein</fullName>
    </submittedName>
</protein>
<evidence type="ECO:0000313" key="7">
    <source>
        <dbReference type="EMBL" id="OGY52541.1"/>
    </source>
</evidence>
<evidence type="ECO:0000256" key="2">
    <source>
        <dbReference type="ARBA" id="ARBA00022525"/>
    </source>
</evidence>
<name>A0A1G1YJT0_9BACT</name>
<dbReference type="PANTHER" id="PTHR37467">
    <property type="entry name" value="EXPORTED CALCIUM-BINDING GLYCOPROTEIN-RELATED"/>
    <property type="match status" value="1"/>
</dbReference>
<feature type="region of interest" description="Disordered" evidence="5">
    <location>
        <begin position="197"/>
        <end position="275"/>
    </location>
</feature>
<evidence type="ECO:0000256" key="4">
    <source>
        <dbReference type="ARBA" id="ARBA00022837"/>
    </source>
</evidence>
<keyword evidence="3" id="KW-0732">Signal</keyword>
<dbReference type="InterPro" id="IPR059100">
    <property type="entry name" value="TSP3_bac"/>
</dbReference>
<keyword evidence="4" id="KW-0106">Calcium</keyword>
<feature type="compositionally biased region" description="Basic and acidic residues" evidence="5">
    <location>
        <begin position="257"/>
        <end position="275"/>
    </location>
</feature>
<organism evidence="7 8">
    <name type="scientific">Candidatus Buchananbacteria bacterium RIFCSPHIGHO2_02_FULL_56_16</name>
    <dbReference type="NCBI Taxonomy" id="1797542"/>
    <lineage>
        <taxon>Bacteria</taxon>
        <taxon>Candidatus Buchananiibacteriota</taxon>
    </lineage>
</organism>